<name>A0A9D3YNZ8_DREPO</name>
<keyword evidence="2" id="KW-1185">Reference proteome</keyword>
<protein>
    <submittedName>
        <fullName evidence="1">Uncharacterized protein</fullName>
    </submittedName>
</protein>
<evidence type="ECO:0000313" key="1">
    <source>
        <dbReference type="EMBL" id="KAH3701623.1"/>
    </source>
</evidence>
<dbReference type="AlphaFoldDB" id="A0A9D3YNZ8"/>
<dbReference type="Proteomes" id="UP000828390">
    <property type="component" value="Unassembled WGS sequence"/>
</dbReference>
<gene>
    <name evidence="1" type="ORF">DPMN_076613</name>
</gene>
<reference evidence="1" key="2">
    <citation type="submission" date="2020-11" db="EMBL/GenBank/DDBJ databases">
        <authorList>
            <person name="McCartney M.A."/>
            <person name="Auch B."/>
            <person name="Kono T."/>
            <person name="Mallez S."/>
            <person name="Becker A."/>
            <person name="Gohl D.M."/>
            <person name="Silverstein K.A.T."/>
            <person name="Koren S."/>
            <person name="Bechman K.B."/>
            <person name="Herman A."/>
            <person name="Abrahante J.E."/>
            <person name="Garbe J."/>
        </authorList>
    </citation>
    <scope>NUCLEOTIDE SEQUENCE</scope>
    <source>
        <strain evidence="1">Duluth1</strain>
        <tissue evidence="1">Whole animal</tissue>
    </source>
</reference>
<dbReference type="EMBL" id="JAIWYP010000015">
    <property type="protein sequence ID" value="KAH3701623.1"/>
    <property type="molecule type" value="Genomic_DNA"/>
</dbReference>
<comment type="caution">
    <text evidence="1">The sequence shown here is derived from an EMBL/GenBank/DDBJ whole genome shotgun (WGS) entry which is preliminary data.</text>
</comment>
<accession>A0A9D3YNZ8</accession>
<proteinExistence type="predicted"/>
<reference evidence="1" key="1">
    <citation type="journal article" date="2019" name="bioRxiv">
        <title>The Genome of the Zebra Mussel, Dreissena polymorpha: A Resource for Invasive Species Research.</title>
        <authorList>
            <person name="McCartney M.A."/>
            <person name="Auch B."/>
            <person name="Kono T."/>
            <person name="Mallez S."/>
            <person name="Zhang Y."/>
            <person name="Obille A."/>
            <person name="Becker A."/>
            <person name="Abrahante J.E."/>
            <person name="Garbe J."/>
            <person name="Badalamenti J.P."/>
            <person name="Herman A."/>
            <person name="Mangelson H."/>
            <person name="Liachko I."/>
            <person name="Sullivan S."/>
            <person name="Sone E.D."/>
            <person name="Koren S."/>
            <person name="Silverstein K.A.T."/>
            <person name="Beckman K.B."/>
            <person name="Gohl D.M."/>
        </authorList>
    </citation>
    <scope>NUCLEOTIDE SEQUENCE</scope>
    <source>
        <strain evidence="1">Duluth1</strain>
        <tissue evidence="1">Whole animal</tissue>
    </source>
</reference>
<evidence type="ECO:0000313" key="2">
    <source>
        <dbReference type="Proteomes" id="UP000828390"/>
    </source>
</evidence>
<sequence length="68" mass="7551">MICPLGNTQRKITICIGVPHRITRDKKSDSSKKALSRPCFNESADGVQSSLARYRKVATEVNVRVTCD</sequence>
<organism evidence="1 2">
    <name type="scientific">Dreissena polymorpha</name>
    <name type="common">Zebra mussel</name>
    <name type="synonym">Mytilus polymorpha</name>
    <dbReference type="NCBI Taxonomy" id="45954"/>
    <lineage>
        <taxon>Eukaryota</taxon>
        <taxon>Metazoa</taxon>
        <taxon>Spiralia</taxon>
        <taxon>Lophotrochozoa</taxon>
        <taxon>Mollusca</taxon>
        <taxon>Bivalvia</taxon>
        <taxon>Autobranchia</taxon>
        <taxon>Heteroconchia</taxon>
        <taxon>Euheterodonta</taxon>
        <taxon>Imparidentia</taxon>
        <taxon>Neoheterodontei</taxon>
        <taxon>Myida</taxon>
        <taxon>Dreissenoidea</taxon>
        <taxon>Dreissenidae</taxon>
        <taxon>Dreissena</taxon>
    </lineage>
</organism>